<protein>
    <submittedName>
        <fullName evidence="2">Uncharacterized protein</fullName>
    </submittedName>
</protein>
<name>A0A428MHQ9_9BACT</name>
<evidence type="ECO:0000256" key="1">
    <source>
        <dbReference type="SAM" id="SignalP"/>
    </source>
</evidence>
<evidence type="ECO:0000313" key="3">
    <source>
        <dbReference type="Proteomes" id="UP000269669"/>
    </source>
</evidence>
<dbReference type="EMBL" id="RSDW01000001">
    <property type="protein sequence ID" value="RSL16464.1"/>
    <property type="molecule type" value="Genomic_DNA"/>
</dbReference>
<accession>A0A428MHQ9</accession>
<dbReference type="OrthoDB" id="120388at2"/>
<keyword evidence="1" id="KW-0732">Signal</keyword>
<proteinExistence type="predicted"/>
<feature type="chain" id="PRO_5019382542" evidence="1">
    <location>
        <begin position="21"/>
        <end position="199"/>
    </location>
</feature>
<sequence length="199" mass="21328">MGRISLVGLLALILAGRIAAQELDPDPNRVFVTPLKWERVAGAPRDVKSADGTLTILYLEGVYAEVKASFIKSGGKQPIGLNLNEGFVLRLGTWSRTEDDILIRVQSREVVREKQLLKLICKSGGDSSCKPVPEGPLPGPLTTNTCRLERPSPTHIADTIVCSGLVVDHASKAIDLSDLPAIVRQVVAAQKKESSAGGR</sequence>
<gene>
    <name evidence="2" type="ORF">EDE15_1980</name>
</gene>
<comment type="caution">
    <text evidence="2">The sequence shown here is derived from an EMBL/GenBank/DDBJ whole genome shotgun (WGS) entry which is preliminary data.</text>
</comment>
<dbReference type="RefSeq" id="WP_125485061.1">
    <property type="nucleotide sequence ID" value="NZ_RSDW01000001.1"/>
</dbReference>
<keyword evidence="3" id="KW-1185">Reference proteome</keyword>
<dbReference type="AlphaFoldDB" id="A0A428MHQ9"/>
<reference evidence="2 3" key="1">
    <citation type="submission" date="2018-12" db="EMBL/GenBank/DDBJ databases">
        <title>Sequencing of bacterial isolates from soil warming experiment in Harvard Forest, Massachusetts, USA.</title>
        <authorList>
            <person name="Deangelis K."/>
        </authorList>
    </citation>
    <scope>NUCLEOTIDE SEQUENCE [LARGE SCALE GENOMIC DNA]</scope>
    <source>
        <strain evidence="2 3">EB153</strain>
    </source>
</reference>
<feature type="signal peptide" evidence="1">
    <location>
        <begin position="1"/>
        <end position="20"/>
    </location>
</feature>
<organism evidence="2 3">
    <name type="scientific">Edaphobacter aggregans</name>
    <dbReference type="NCBI Taxonomy" id="570835"/>
    <lineage>
        <taxon>Bacteria</taxon>
        <taxon>Pseudomonadati</taxon>
        <taxon>Acidobacteriota</taxon>
        <taxon>Terriglobia</taxon>
        <taxon>Terriglobales</taxon>
        <taxon>Acidobacteriaceae</taxon>
        <taxon>Edaphobacter</taxon>
    </lineage>
</organism>
<evidence type="ECO:0000313" key="2">
    <source>
        <dbReference type="EMBL" id="RSL16464.1"/>
    </source>
</evidence>
<dbReference type="Proteomes" id="UP000269669">
    <property type="component" value="Unassembled WGS sequence"/>
</dbReference>